<accession>A0A7J8QI98</accession>
<dbReference type="GO" id="GO:0009941">
    <property type="term" value="C:chloroplast envelope"/>
    <property type="evidence" value="ECO:0007669"/>
    <property type="project" value="TreeGrafter"/>
</dbReference>
<keyword evidence="1" id="KW-0812">Transmembrane</keyword>
<reference evidence="2 3" key="1">
    <citation type="journal article" date="2019" name="Genome Biol. Evol.">
        <title>Insights into the evolution of the New World diploid cottons (Gossypium, subgenus Houzingenia) based on genome sequencing.</title>
        <authorList>
            <person name="Grover C.E."/>
            <person name="Arick M.A. 2nd"/>
            <person name="Thrash A."/>
            <person name="Conover J.L."/>
            <person name="Sanders W.S."/>
            <person name="Peterson D.G."/>
            <person name="Frelichowski J.E."/>
            <person name="Scheffler J.A."/>
            <person name="Scheffler B.E."/>
            <person name="Wendel J.F."/>
        </authorList>
    </citation>
    <scope>NUCLEOTIDE SEQUENCE [LARGE SCALE GENOMIC DNA]</scope>
    <source>
        <strain evidence="2">8</strain>
        <tissue evidence="2">Leaf</tissue>
    </source>
</reference>
<feature type="transmembrane region" description="Helical" evidence="1">
    <location>
        <begin position="89"/>
        <end position="114"/>
    </location>
</feature>
<dbReference type="Pfam" id="PF01066">
    <property type="entry name" value="CDP-OH_P_transf"/>
    <property type="match status" value="1"/>
</dbReference>
<dbReference type="PANTHER" id="PTHR14269">
    <property type="entry name" value="CDP-DIACYLGLYCEROL--GLYCEROL-3-PHOSPHATE 3-PHOSPHATIDYLTRANSFERASE-RELATED"/>
    <property type="match status" value="1"/>
</dbReference>
<dbReference type="GO" id="GO:0046474">
    <property type="term" value="P:glycerophospholipid biosynthetic process"/>
    <property type="evidence" value="ECO:0007669"/>
    <property type="project" value="TreeGrafter"/>
</dbReference>
<dbReference type="GO" id="GO:0016020">
    <property type="term" value="C:membrane"/>
    <property type="evidence" value="ECO:0007669"/>
    <property type="project" value="InterPro"/>
</dbReference>
<dbReference type="PANTHER" id="PTHR14269:SF62">
    <property type="entry name" value="CDP-DIACYLGLYCEROL--GLYCEROL-3-PHOSPHATE 3-PHOSPHATIDYLTRANSFERASE 1, CHLOROPLASTIC"/>
    <property type="match status" value="1"/>
</dbReference>
<sequence length="120" mass="12729">MVAATLVLLCSRPLNVANFGQVPWLLIVPSIAIIGREITMSAVREWAASQNSMLLEAVAVNNLGKWKTATQMAALTILLATRDSSLGEAGILVASGVILLYISAGLSVMSLAVYMGKIWQ</sequence>
<feature type="non-terminal residue" evidence="2">
    <location>
        <position position="1"/>
    </location>
</feature>
<keyword evidence="1" id="KW-1133">Transmembrane helix</keyword>
<evidence type="ECO:0000256" key="1">
    <source>
        <dbReference type="SAM" id="Phobius"/>
    </source>
</evidence>
<protein>
    <submittedName>
        <fullName evidence="2">Uncharacterized protein</fullName>
    </submittedName>
</protein>
<dbReference type="EMBL" id="JABEZZ010000012">
    <property type="protein sequence ID" value="MBA0601275.1"/>
    <property type="molecule type" value="Genomic_DNA"/>
</dbReference>
<evidence type="ECO:0000313" key="2">
    <source>
        <dbReference type="EMBL" id="MBA0601275.1"/>
    </source>
</evidence>
<name>A0A7J8QI98_GOSRA</name>
<dbReference type="InterPro" id="IPR000462">
    <property type="entry name" value="CDP-OH_P_trans"/>
</dbReference>
<organism evidence="2 3">
    <name type="scientific">Gossypium raimondii</name>
    <name type="common">Peruvian cotton</name>
    <name type="synonym">Gossypium klotzschianum subsp. raimondii</name>
    <dbReference type="NCBI Taxonomy" id="29730"/>
    <lineage>
        <taxon>Eukaryota</taxon>
        <taxon>Viridiplantae</taxon>
        <taxon>Streptophyta</taxon>
        <taxon>Embryophyta</taxon>
        <taxon>Tracheophyta</taxon>
        <taxon>Spermatophyta</taxon>
        <taxon>Magnoliopsida</taxon>
        <taxon>eudicotyledons</taxon>
        <taxon>Gunneridae</taxon>
        <taxon>Pentapetalae</taxon>
        <taxon>rosids</taxon>
        <taxon>malvids</taxon>
        <taxon>Malvales</taxon>
        <taxon>Malvaceae</taxon>
        <taxon>Malvoideae</taxon>
        <taxon>Gossypium</taxon>
    </lineage>
</organism>
<gene>
    <name evidence="2" type="ORF">Gorai_004456</name>
</gene>
<dbReference type="AlphaFoldDB" id="A0A7J8QI98"/>
<comment type="caution">
    <text evidence="2">The sequence shown here is derived from an EMBL/GenBank/DDBJ whole genome shotgun (WGS) entry which is preliminary data.</text>
</comment>
<dbReference type="Proteomes" id="UP000593578">
    <property type="component" value="Unassembled WGS sequence"/>
</dbReference>
<proteinExistence type="predicted"/>
<dbReference type="GO" id="GO:0008444">
    <property type="term" value="F:CDP-diacylglycerol-glycerol-3-phosphate 3-phosphatidyltransferase activity"/>
    <property type="evidence" value="ECO:0007669"/>
    <property type="project" value="TreeGrafter"/>
</dbReference>
<dbReference type="InterPro" id="IPR050324">
    <property type="entry name" value="CDP-alcohol_PTase-I"/>
</dbReference>
<evidence type="ECO:0000313" key="3">
    <source>
        <dbReference type="Proteomes" id="UP000593578"/>
    </source>
</evidence>
<keyword evidence="1" id="KW-0472">Membrane</keyword>